<dbReference type="EMBL" id="GBRH01229043">
    <property type="protein sequence ID" value="JAD68852.1"/>
    <property type="molecule type" value="Transcribed_RNA"/>
</dbReference>
<proteinExistence type="predicted"/>
<sequence length="32" mass="3873">MYSFLLYQFCTFRFIEYTTAIPFVSRSLNVNT</sequence>
<reference evidence="1" key="2">
    <citation type="journal article" date="2015" name="Data Brief">
        <title>Shoot transcriptome of the giant reed, Arundo donax.</title>
        <authorList>
            <person name="Barrero R.A."/>
            <person name="Guerrero F.D."/>
            <person name="Moolhuijzen P."/>
            <person name="Goolsby J.A."/>
            <person name="Tidwell J."/>
            <person name="Bellgard S.E."/>
            <person name="Bellgard M.I."/>
        </authorList>
    </citation>
    <scope>NUCLEOTIDE SEQUENCE</scope>
    <source>
        <tissue evidence="1">Shoot tissue taken approximately 20 cm above the soil surface</tissue>
    </source>
</reference>
<accession>A0A0A9CBF5</accession>
<name>A0A0A9CBF5_ARUDO</name>
<organism evidence="1">
    <name type="scientific">Arundo donax</name>
    <name type="common">Giant reed</name>
    <name type="synonym">Donax arundinaceus</name>
    <dbReference type="NCBI Taxonomy" id="35708"/>
    <lineage>
        <taxon>Eukaryota</taxon>
        <taxon>Viridiplantae</taxon>
        <taxon>Streptophyta</taxon>
        <taxon>Embryophyta</taxon>
        <taxon>Tracheophyta</taxon>
        <taxon>Spermatophyta</taxon>
        <taxon>Magnoliopsida</taxon>
        <taxon>Liliopsida</taxon>
        <taxon>Poales</taxon>
        <taxon>Poaceae</taxon>
        <taxon>PACMAD clade</taxon>
        <taxon>Arundinoideae</taxon>
        <taxon>Arundineae</taxon>
        <taxon>Arundo</taxon>
    </lineage>
</organism>
<dbReference type="AlphaFoldDB" id="A0A0A9CBF5"/>
<evidence type="ECO:0000313" key="1">
    <source>
        <dbReference type="EMBL" id="JAD68852.1"/>
    </source>
</evidence>
<reference evidence="1" key="1">
    <citation type="submission" date="2014-09" db="EMBL/GenBank/DDBJ databases">
        <authorList>
            <person name="Magalhaes I.L.F."/>
            <person name="Oliveira U."/>
            <person name="Santos F.R."/>
            <person name="Vidigal T.H.D.A."/>
            <person name="Brescovit A.D."/>
            <person name="Santos A.J."/>
        </authorList>
    </citation>
    <scope>NUCLEOTIDE SEQUENCE</scope>
    <source>
        <tissue evidence="1">Shoot tissue taken approximately 20 cm above the soil surface</tissue>
    </source>
</reference>
<protein>
    <submittedName>
        <fullName evidence="1">Uncharacterized protein</fullName>
    </submittedName>
</protein>